<dbReference type="OrthoDB" id="4406952at2"/>
<dbReference type="eggNOG" id="ENOG5031E99">
    <property type="taxonomic scope" value="Bacteria"/>
</dbReference>
<dbReference type="Pfam" id="PF09203">
    <property type="entry name" value="MspA"/>
    <property type="match status" value="1"/>
</dbReference>
<dbReference type="Proteomes" id="UP000006265">
    <property type="component" value="Unassembled WGS sequence"/>
</dbReference>
<organism evidence="1 2">
    <name type="scientific">Mycolicibacterium hassiacum (strain DSM 44199 / CIP 105218 / JCM 12690 / 3849)</name>
    <name type="common">Mycobacterium hassiacum</name>
    <dbReference type="NCBI Taxonomy" id="1122247"/>
    <lineage>
        <taxon>Bacteria</taxon>
        <taxon>Bacillati</taxon>
        <taxon>Actinomycetota</taxon>
        <taxon>Actinomycetes</taxon>
        <taxon>Mycobacteriales</taxon>
        <taxon>Mycobacteriaceae</taxon>
        <taxon>Mycolicibacterium</taxon>
    </lineage>
</organism>
<keyword evidence="2" id="KW-1185">Reference proteome</keyword>
<gene>
    <name evidence="1" type="ORF">C731_4234</name>
</gene>
<comment type="caution">
    <text evidence="1">The sequence shown here is derived from an EMBL/GenBank/DDBJ whole genome shotgun (WGS) entry which is preliminary data.</text>
</comment>
<dbReference type="RefSeq" id="WP_005631279.1">
    <property type="nucleotide sequence ID" value="NZ_AMRA01000114.1"/>
</dbReference>
<dbReference type="AlphaFoldDB" id="K5BA75"/>
<accession>K5BA75</accession>
<name>K5BA75_MYCHD</name>
<evidence type="ECO:0000313" key="1">
    <source>
        <dbReference type="EMBL" id="EKF21750.1"/>
    </source>
</evidence>
<proteinExistence type="predicted"/>
<dbReference type="PATRIC" id="fig|1122247.3.peg.4062"/>
<dbReference type="InterPro" id="IPR015286">
    <property type="entry name" value="Porin_fam_mycobact-type"/>
</dbReference>
<sequence length="206" mass="20695">MGFGKVVGASAAGLLVLGASLGLAAGDAHAEQIPVPDVTRVVDTVDGWRMTLTLTGASIDPVPDMAAAPLSRQGFVSGRVTLTIDGDGTAPVNGGQLVVGAQLGCQLNLADGLDLDAGADTDLLDDIPLIGIDGEIGTTIRSGRLTTVGFGAKTLKGRTATINVVDAHVQVDECGGAVSARLFAVGQMSTDTSDDSISLYSAVVHL</sequence>
<protein>
    <submittedName>
        <fullName evidence="1">MspA family protein</fullName>
    </submittedName>
</protein>
<dbReference type="InterPro" id="IPR036435">
    <property type="entry name" value="Leukocidin/porin_MspA_sf"/>
</dbReference>
<dbReference type="SUPFAM" id="SSF56959">
    <property type="entry name" value="Leukocidin-like"/>
    <property type="match status" value="1"/>
</dbReference>
<evidence type="ECO:0000313" key="2">
    <source>
        <dbReference type="Proteomes" id="UP000006265"/>
    </source>
</evidence>
<reference evidence="1 2" key="1">
    <citation type="journal article" date="2012" name="J. Bacteriol.">
        <title>Genome sequence of Mycobacterium hassiacum DSM 44199, a rare source of heat-stable mycobacterial proteins.</title>
        <authorList>
            <person name="Tiago I."/>
            <person name="Maranha A."/>
            <person name="Mendes V."/>
            <person name="Alarico S."/>
            <person name="Moynihan P.J."/>
            <person name="Clarke A.J."/>
            <person name="Macedo-Ribeiro S."/>
            <person name="Pereira P.J."/>
            <person name="Empadinhas N."/>
        </authorList>
    </citation>
    <scope>NUCLEOTIDE SEQUENCE [LARGE SCALE GENOMIC DNA]</scope>
    <source>
        <strain evidence="2">DSM 44199 / CIP 105218 / JCM 12690 / 3849</strain>
    </source>
</reference>
<dbReference type="Gene3D" id="2.60.40.1650">
    <property type="entry name" value="Porin MspA (Ig-like beta-sandwich domain)"/>
    <property type="match status" value="2"/>
</dbReference>
<dbReference type="EMBL" id="AMRA01000114">
    <property type="protein sequence ID" value="EKF21750.1"/>
    <property type="molecule type" value="Genomic_DNA"/>
</dbReference>